<dbReference type="SUPFAM" id="SSF82199">
    <property type="entry name" value="SET domain"/>
    <property type="match status" value="2"/>
</dbReference>
<evidence type="ECO:0000313" key="2">
    <source>
        <dbReference type="EMBL" id="KAA0156612.1"/>
    </source>
</evidence>
<accession>A0A5A8CTZ1</accession>
<dbReference type="PANTHER" id="PTHR13271">
    <property type="entry name" value="UNCHARACTERIZED PUTATIVE METHYLTRANSFERASE"/>
    <property type="match status" value="1"/>
</dbReference>
<protein>
    <recommendedName>
        <fullName evidence="4">SET domain-containing protein</fullName>
    </recommendedName>
</protein>
<organism evidence="2 3">
    <name type="scientific">Cafeteria roenbergensis</name>
    <name type="common">Marine flagellate</name>
    <dbReference type="NCBI Taxonomy" id="33653"/>
    <lineage>
        <taxon>Eukaryota</taxon>
        <taxon>Sar</taxon>
        <taxon>Stramenopiles</taxon>
        <taxon>Bigyra</taxon>
        <taxon>Opalozoa</taxon>
        <taxon>Bicosoecida</taxon>
        <taxon>Cafeteriaceae</taxon>
        <taxon>Cafeteria</taxon>
    </lineage>
</organism>
<feature type="compositionally biased region" description="Acidic residues" evidence="1">
    <location>
        <begin position="123"/>
        <end position="133"/>
    </location>
</feature>
<feature type="compositionally biased region" description="Low complexity" evidence="1">
    <location>
        <begin position="134"/>
        <end position="155"/>
    </location>
</feature>
<dbReference type="InterPro" id="IPR046341">
    <property type="entry name" value="SET_dom_sf"/>
</dbReference>
<sequence>MASATESSTWAAWVAKQGIECPAVSVSMHDFPPHQGGRGLRFTKDVCEGDVVLRVPRRAMLTGARARSLLPEGLLDSLADAGLRGAPSDDALAFSLVIMLASMAMKSAPSHLGEAGHALDPEAGEAEAGDSEAAEPGAAGAAKPAGETPCAAAHPGARAAAQLGPWIRVQPRPNDLGGLPVAWGDDELLALGKHSSAHRQATGLKVQWHAEWEALRGWLAAGGAAVDASEGDWWWARACARSRVFLDGLDDGGDMDGGMWGKDAGGGEGSGASEGGASERGGEGLGWGAEVDEAAPGVAVGLVMVPLADMMNHSPWDPLGEEEEEEEEEQGIWELWAEHGFDAEAVPPACATDWEDDDEAEADAEEGEEEAGDGDCAGAGGGGGGGGGWFVVRASTSCAAGTQCCISYDCGDLSATLGTYGFTPVPADRQPDSPALRGRRLDAARSSVARTVVAWSCTIVARAGLAALSRNAHAADVALRDAALMAAPASVRLQLEEFVQARADVAE</sequence>
<feature type="compositionally biased region" description="Gly residues" evidence="1">
    <location>
        <begin position="257"/>
        <end position="274"/>
    </location>
</feature>
<comment type="caution">
    <text evidence="2">The sequence shown here is derived from an EMBL/GenBank/DDBJ whole genome shotgun (WGS) entry which is preliminary data.</text>
</comment>
<gene>
    <name evidence="2" type="ORF">FNF29_00723</name>
</gene>
<keyword evidence="3" id="KW-1185">Reference proteome</keyword>
<dbReference type="AlphaFoldDB" id="A0A5A8CTZ1"/>
<feature type="region of interest" description="Disordered" evidence="1">
    <location>
        <begin position="123"/>
        <end position="155"/>
    </location>
</feature>
<proteinExistence type="predicted"/>
<reference evidence="2 3" key="1">
    <citation type="submission" date="2019-07" db="EMBL/GenBank/DDBJ databases">
        <title>Genomes of Cafeteria roenbergensis.</title>
        <authorList>
            <person name="Fischer M.G."/>
            <person name="Hackl T."/>
            <person name="Roman M."/>
        </authorList>
    </citation>
    <scope>NUCLEOTIDE SEQUENCE [LARGE SCALE GENOMIC DNA]</scope>
    <source>
        <strain evidence="2 3">BVI</strain>
    </source>
</reference>
<feature type="region of interest" description="Disordered" evidence="1">
    <location>
        <begin position="257"/>
        <end position="288"/>
    </location>
</feature>
<dbReference type="InterPro" id="IPR050600">
    <property type="entry name" value="SETD3_SETD6_MTase"/>
</dbReference>
<name>A0A5A8CTZ1_CAFRO</name>
<evidence type="ECO:0000256" key="1">
    <source>
        <dbReference type="SAM" id="MobiDB-lite"/>
    </source>
</evidence>
<feature type="region of interest" description="Disordered" evidence="1">
    <location>
        <begin position="355"/>
        <end position="380"/>
    </location>
</feature>
<dbReference type="GO" id="GO:0016279">
    <property type="term" value="F:protein-lysine N-methyltransferase activity"/>
    <property type="evidence" value="ECO:0007669"/>
    <property type="project" value="TreeGrafter"/>
</dbReference>
<evidence type="ECO:0000313" key="3">
    <source>
        <dbReference type="Proteomes" id="UP000323011"/>
    </source>
</evidence>
<dbReference type="Proteomes" id="UP000323011">
    <property type="component" value="Unassembled WGS sequence"/>
</dbReference>
<dbReference type="Gene3D" id="3.90.1410.10">
    <property type="entry name" value="set domain protein methyltransferase, domain 1"/>
    <property type="match status" value="1"/>
</dbReference>
<evidence type="ECO:0008006" key="4">
    <source>
        <dbReference type="Google" id="ProtNLM"/>
    </source>
</evidence>
<dbReference type="EMBL" id="VLTN01000003">
    <property type="protein sequence ID" value="KAA0156612.1"/>
    <property type="molecule type" value="Genomic_DNA"/>
</dbReference>
<dbReference type="CDD" id="cd10527">
    <property type="entry name" value="SET_LSMT"/>
    <property type="match status" value="1"/>
</dbReference>
<feature type="compositionally biased region" description="Acidic residues" evidence="1">
    <location>
        <begin position="355"/>
        <end position="373"/>
    </location>
</feature>